<feature type="binding site" evidence="18">
    <location>
        <position position="225"/>
    </location>
    <ligand>
        <name>Mg(2+)</name>
        <dbReference type="ChEBI" id="CHEBI:18420"/>
    </ligand>
</feature>
<feature type="binding site" evidence="18">
    <location>
        <position position="73"/>
    </location>
    <ligand>
        <name>UDP-N-acetyl-alpha-D-glucosamine</name>
        <dbReference type="ChEBI" id="CHEBI:57705"/>
    </ligand>
</feature>
<dbReference type="Gene3D" id="3.90.550.10">
    <property type="entry name" value="Spore Coat Polysaccharide Biosynthesis Protein SpsA, Chain A"/>
    <property type="match status" value="1"/>
</dbReference>
<dbReference type="GO" id="GO:0009245">
    <property type="term" value="P:lipid A biosynthetic process"/>
    <property type="evidence" value="ECO:0007669"/>
    <property type="project" value="UniProtKB-UniRule"/>
</dbReference>
<dbReference type="SUPFAM" id="SSF51161">
    <property type="entry name" value="Trimeric LpxA-like enzymes"/>
    <property type="match status" value="1"/>
</dbReference>
<evidence type="ECO:0000256" key="4">
    <source>
        <dbReference type="ARBA" id="ARBA00022490"/>
    </source>
</evidence>
<dbReference type="Proteomes" id="UP000255508">
    <property type="component" value="Unassembled WGS sequence"/>
</dbReference>
<feature type="active site" description="Proton acceptor" evidence="18">
    <location>
        <position position="361"/>
    </location>
</feature>
<evidence type="ECO:0000256" key="14">
    <source>
        <dbReference type="ARBA" id="ARBA00023316"/>
    </source>
</evidence>
<comment type="catalytic activity">
    <reaction evidence="15 18">
        <text>alpha-D-glucosamine 1-phosphate + acetyl-CoA = N-acetyl-alpha-D-glucosamine 1-phosphate + CoA + H(+)</text>
        <dbReference type="Rhea" id="RHEA:13725"/>
        <dbReference type="ChEBI" id="CHEBI:15378"/>
        <dbReference type="ChEBI" id="CHEBI:57287"/>
        <dbReference type="ChEBI" id="CHEBI:57288"/>
        <dbReference type="ChEBI" id="CHEBI:57776"/>
        <dbReference type="ChEBI" id="CHEBI:58516"/>
        <dbReference type="EC" id="2.3.1.157"/>
    </reaction>
</comment>
<comment type="subcellular location">
    <subcellularLocation>
        <location evidence="1 18">Cytoplasm</location>
    </subcellularLocation>
</comment>
<comment type="similarity">
    <text evidence="2 18">In the C-terminal section; belongs to the transferase hexapeptide repeat family.</text>
</comment>
<feature type="binding site" evidence="18">
    <location>
        <position position="403"/>
    </location>
    <ligand>
        <name>acetyl-CoA</name>
        <dbReference type="ChEBI" id="CHEBI:57288"/>
    </ligand>
</feature>
<feature type="domain" description="MobA-like NTP transferase" evidence="19">
    <location>
        <begin position="5"/>
        <end position="126"/>
    </location>
</feature>
<comment type="caution">
    <text evidence="21">The sequence shown here is derived from an EMBL/GenBank/DDBJ whole genome shotgun (WGS) entry which is preliminary data.</text>
</comment>
<dbReference type="PANTHER" id="PTHR43584:SF3">
    <property type="entry name" value="BIFUNCTIONAL PROTEIN GLMU"/>
    <property type="match status" value="1"/>
</dbReference>
<keyword evidence="9 18" id="KW-0460">Magnesium</keyword>
<dbReference type="Pfam" id="PF12804">
    <property type="entry name" value="NTP_transf_3"/>
    <property type="match status" value="1"/>
</dbReference>
<dbReference type="GO" id="GO:0000287">
    <property type="term" value="F:magnesium ion binding"/>
    <property type="evidence" value="ECO:0007669"/>
    <property type="project" value="UniProtKB-UniRule"/>
</dbReference>
<evidence type="ECO:0000256" key="18">
    <source>
        <dbReference type="HAMAP-Rule" id="MF_01631"/>
    </source>
</evidence>
<evidence type="ECO:0000256" key="3">
    <source>
        <dbReference type="ARBA" id="ARBA00007947"/>
    </source>
</evidence>
<dbReference type="CDD" id="cd02540">
    <property type="entry name" value="GT2_GlmU_N_bac"/>
    <property type="match status" value="1"/>
</dbReference>
<dbReference type="GO" id="GO:0000902">
    <property type="term" value="P:cell morphogenesis"/>
    <property type="evidence" value="ECO:0007669"/>
    <property type="project" value="UniProtKB-UniRule"/>
</dbReference>
<dbReference type="Pfam" id="PF00132">
    <property type="entry name" value="Hexapep"/>
    <property type="match status" value="1"/>
</dbReference>
<dbReference type="GO" id="GO:0071555">
    <property type="term" value="P:cell wall organization"/>
    <property type="evidence" value="ECO:0007669"/>
    <property type="project" value="UniProtKB-KW"/>
</dbReference>
<evidence type="ECO:0000259" key="19">
    <source>
        <dbReference type="Pfam" id="PF12804"/>
    </source>
</evidence>
<evidence type="ECO:0000256" key="10">
    <source>
        <dbReference type="ARBA" id="ARBA00022960"/>
    </source>
</evidence>
<comment type="pathway">
    <text evidence="18">Nucleotide-sugar biosynthesis; UDP-N-acetyl-alpha-D-glucosamine biosynthesis; N-acetyl-alpha-D-glucosamine 1-phosphate from alpha-D-glucosamine 6-phosphate (route II): step 2/2.</text>
</comment>
<feature type="binding site" evidence="18">
    <location>
        <position position="331"/>
    </location>
    <ligand>
        <name>UDP-N-acetyl-alpha-D-glucosamine</name>
        <dbReference type="ChEBI" id="CHEBI:57705"/>
    </ligand>
</feature>
<dbReference type="EC" id="2.7.7.23" evidence="18"/>
<keyword evidence="4 18" id="KW-0963">Cytoplasm</keyword>
<dbReference type="EC" id="2.3.1.157" evidence="18"/>
<keyword evidence="5 18" id="KW-0808">Transferase</keyword>
<dbReference type="InterPro" id="IPR029044">
    <property type="entry name" value="Nucleotide-diphossugar_trans"/>
</dbReference>
<protein>
    <recommendedName>
        <fullName evidence="18">Bifunctional protein GlmU</fullName>
    </recommendedName>
    <domain>
        <recommendedName>
            <fullName evidence="18">UDP-N-acetylglucosamine pyrophosphorylase</fullName>
            <ecNumber evidence="18">2.7.7.23</ecNumber>
        </recommendedName>
        <alternativeName>
            <fullName evidence="18">N-acetylglucosamine-1-phosphate uridyltransferase</fullName>
        </alternativeName>
    </domain>
    <domain>
        <recommendedName>
            <fullName evidence="18">Glucosamine-1-phosphate N-acetyltransferase</fullName>
            <ecNumber evidence="18">2.3.1.157</ecNumber>
        </recommendedName>
    </domain>
</protein>
<comment type="pathway">
    <text evidence="18">Nucleotide-sugar biosynthesis; UDP-N-acetyl-alpha-D-glucosamine biosynthesis; UDP-N-acetyl-alpha-D-glucosamine from N-acetyl-alpha-D-glucosamine 1-phosphate: step 1/1.</text>
</comment>
<comment type="catalytic activity">
    <reaction evidence="16 18">
        <text>N-acetyl-alpha-D-glucosamine 1-phosphate + UTP + H(+) = UDP-N-acetyl-alpha-D-glucosamine + diphosphate</text>
        <dbReference type="Rhea" id="RHEA:13509"/>
        <dbReference type="ChEBI" id="CHEBI:15378"/>
        <dbReference type="ChEBI" id="CHEBI:33019"/>
        <dbReference type="ChEBI" id="CHEBI:46398"/>
        <dbReference type="ChEBI" id="CHEBI:57705"/>
        <dbReference type="ChEBI" id="CHEBI:57776"/>
        <dbReference type="EC" id="2.7.7.23"/>
    </reaction>
</comment>
<evidence type="ECO:0000256" key="12">
    <source>
        <dbReference type="ARBA" id="ARBA00023268"/>
    </source>
</evidence>
<feature type="binding site" evidence="18">
    <location>
        <begin position="78"/>
        <end position="79"/>
    </location>
    <ligand>
        <name>UDP-N-acetyl-alpha-D-glucosamine</name>
        <dbReference type="ChEBI" id="CHEBI:57705"/>
    </ligand>
</feature>
<keyword evidence="14 18" id="KW-0961">Cell wall biogenesis/degradation</keyword>
<dbReference type="NCBIfam" id="TIGR01173">
    <property type="entry name" value="glmU"/>
    <property type="match status" value="1"/>
</dbReference>
<dbReference type="PANTHER" id="PTHR43584">
    <property type="entry name" value="NUCLEOTIDYL TRANSFERASE"/>
    <property type="match status" value="1"/>
</dbReference>
<evidence type="ECO:0000256" key="16">
    <source>
        <dbReference type="ARBA" id="ARBA00048493"/>
    </source>
</evidence>
<keyword evidence="8 18" id="KW-0677">Repeat</keyword>
<evidence type="ECO:0000256" key="2">
    <source>
        <dbReference type="ARBA" id="ARBA00007707"/>
    </source>
</evidence>
<feature type="region of interest" description="Linker" evidence="18">
    <location>
        <begin position="228"/>
        <end position="248"/>
    </location>
</feature>
<dbReference type="GO" id="GO:0003977">
    <property type="term" value="F:UDP-N-acetylglucosamine diphosphorylase activity"/>
    <property type="evidence" value="ECO:0007669"/>
    <property type="project" value="UniProtKB-UniRule"/>
</dbReference>
<keyword evidence="11 18" id="KW-0573">Peptidoglycan synthesis</keyword>
<dbReference type="InterPro" id="IPR001451">
    <property type="entry name" value="Hexapep"/>
</dbReference>
<dbReference type="GO" id="GO:0008360">
    <property type="term" value="P:regulation of cell shape"/>
    <property type="evidence" value="ECO:0007669"/>
    <property type="project" value="UniProtKB-KW"/>
</dbReference>
<feature type="binding site" evidence="18">
    <location>
        <position position="375"/>
    </location>
    <ligand>
        <name>UDP-N-acetyl-alpha-D-glucosamine</name>
        <dbReference type="ChEBI" id="CHEBI:57705"/>
    </ligand>
</feature>
<dbReference type="GO" id="GO:0016020">
    <property type="term" value="C:membrane"/>
    <property type="evidence" value="ECO:0007669"/>
    <property type="project" value="GOC"/>
</dbReference>
<comment type="subunit">
    <text evidence="18">Homotrimer.</text>
</comment>
<feature type="binding site" evidence="18">
    <location>
        <position position="438"/>
    </location>
    <ligand>
        <name>acetyl-CoA</name>
        <dbReference type="ChEBI" id="CHEBI:57288"/>
    </ligand>
</feature>
<feature type="binding site" evidence="18">
    <location>
        <begin position="384"/>
        <end position="385"/>
    </location>
    <ligand>
        <name>acetyl-CoA</name>
        <dbReference type="ChEBI" id="CHEBI:57288"/>
    </ligand>
</feature>
<dbReference type="InterPro" id="IPR038009">
    <property type="entry name" value="GlmU_C_LbH"/>
</dbReference>
<sequence length="456" mass="49003">MKLGVLILAAGQGTRMRSRLPKVLHPLAGKPLLSHVVETAQAFSPDRITVIYGHGGEQVKSALADQHLDWCEQKEQLGTGHAVIEALPHLKSDDRVLILYGDVPLISGETLEALLERLGKSDLALLTVKLENPSGYGRIVRDSAHHITSIVEQKDASEAELAINEINTGIMAVSRARLEDWLARIDNNNAQQEYYLTDIIALAVEDGVEVQSVHPSSEEEVMGINDRAQLAFLERFYQRQRADELMAAGASLADPARVDIRGELVVGQDVFIDCNAIFEGQVELADGVKIGPNAVIKNARIGEGVEILPNCVIEDAEIGAGSRIGPFARVRPETKLAEKVNVGNFVEIKKSTVGRGSKINHLSYVGDSLVGHSVNIGAGTITCNYDGANKHQTVIGDNAFIGSDSQLVAPVIIGDGATVGAGSTITRDAAPNSLTLSRAKQLTVSSWHRPVKQPKK</sequence>
<comment type="pathway">
    <text evidence="18">Bacterial outer membrane biogenesis; LPS lipid A biosynthesis.</text>
</comment>
<keyword evidence="12 18" id="KW-0511">Multifunctional enzyme</keyword>
<feature type="binding site" evidence="18">
    <location>
        <position position="364"/>
    </location>
    <ligand>
        <name>UDP-N-acetyl-alpha-D-glucosamine</name>
        <dbReference type="ChEBI" id="CHEBI:57705"/>
    </ligand>
</feature>
<evidence type="ECO:0000256" key="9">
    <source>
        <dbReference type="ARBA" id="ARBA00022842"/>
    </source>
</evidence>
<evidence type="ECO:0000256" key="15">
    <source>
        <dbReference type="ARBA" id="ARBA00048247"/>
    </source>
</evidence>
<dbReference type="GO" id="GO:0006048">
    <property type="term" value="P:UDP-N-acetylglucosamine biosynthetic process"/>
    <property type="evidence" value="ECO:0007669"/>
    <property type="project" value="UniProtKB-UniPathway"/>
</dbReference>
<feature type="binding site" evidence="18">
    <location>
        <position position="152"/>
    </location>
    <ligand>
        <name>UDP-N-acetyl-alpha-D-glucosamine</name>
        <dbReference type="ChEBI" id="CHEBI:57705"/>
    </ligand>
</feature>
<feature type="binding site" evidence="18">
    <location>
        <position position="378"/>
    </location>
    <ligand>
        <name>acetyl-CoA</name>
        <dbReference type="ChEBI" id="CHEBI:57288"/>
    </ligand>
</feature>
<evidence type="ECO:0000256" key="13">
    <source>
        <dbReference type="ARBA" id="ARBA00023315"/>
    </source>
</evidence>
<dbReference type="InterPro" id="IPR025877">
    <property type="entry name" value="MobA-like_NTP_Trfase"/>
</dbReference>
<evidence type="ECO:0000256" key="6">
    <source>
        <dbReference type="ARBA" id="ARBA00022695"/>
    </source>
</evidence>
<dbReference type="Gene3D" id="2.160.10.10">
    <property type="entry name" value="Hexapeptide repeat proteins"/>
    <property type="match status" value="1"/>
</dbReference>
<feature type="binding site" evidence="18">
    <location>
        <position position="421"/>
    </location>
    <ligand>
        <name>acetyl-CoA</name>
        <dbReference type="ChEBI" id="CHEBI:57288"/>
    </ligand>
</feature>
<evidence type="ECO:0000256" key="7">
    <source>
        <dbReference type="ARBA" id="ARBA00022723"/>
    </source>
</evidence>
<feature type="binding site" evidence="18">
    <location>
        <position position="137"/>
    </location>
    <ligand>
        <name>UDP-N-acetyl-alpha-D-glucosamine</name>
        <dbReference type="ChEBI" id="CHEBI:57705"/>
    </ligand>
</feature>
<comment type="similarity">
    <text evidence="3 18">In the N-terminal section; belongs to the N-acetylglucosamine-1-phosphate uridyltransferase family.</text>
</comment>
<proteinExistence type="inferred from homology"/>
<feature type="binding site" evidence="18">
    <location>
        <position position="102"/>
    </location>
    <ligand>
        <name>Mg(2+)</name>
        <dbReference type="ChEBI" id="CHEBI:18420"/>
    </ligand>
</feature>
<feature type="domain" description="Mannose-1-phosphate guanyltransferase C-terminal" evidence="20">
    <location>
        <begin position="261"/>
        <end position="353"/>
    </location>
</feature>
<dbReference type="UniPathway" id="UPA00973"/>
<dbReference type="SUPFAM" id="SSF53448">
    <property type="entry name" value="Nucleotide-diphospho-sugar transferases"/>
    <property type="match status" value="1"/>
</dbReference>
<accession>A0A370D7C7</accession>
<dbReference type="HAMAP" id="MF_01631">
    <property type="entry name" value="GlmU"/>
    <property type="match status" value="1"/>
</dbReference>
<dbReference type="CDD" id="cd03353">
    <property type="entry name" value="LbH_GlmU_C"/>
    <property type="match status" value="1"/>
</dbReference>
<feature type="binding site" evidence="18">
    <location>
        <begin position="8"/>
        <end position="11"/>
    </location>
    <ligand>
        <name>UDP-N-acetyl-alpha-D-glucosamine</name>
        <dbReference type="ChEBI" id="CHEBI:57705"/>
    </ligand>
</feature>
<keyword evidence="13 18" id="KW-0012">Acyltransferase</keyword>
<dbReference type="Pfam" id="PF25087">
    <property type="entry name" value="GMPPB_C"/>
    <property type="match status" value="1"/>
</dbReference>
<evidence type="ECO:0000313" key="21">
    <source>
        <dbReference type="EMBL" id="RDH80882.1"/>
    </source>
</evidence>
<gene>
    <name evidence="18 21" type="primary">glmU</name>
    <name evidence="21" type="ORF">DIZ79_18745</name>
</gene>
<evidence type="ECO:0000313" key="22">
    <source>
        <dbReference type="Proteomes" id="UP000255508"/>
    </source>
</evidence>
<dbReference type="InterPro" id="IPR011004">
    <property type="entry name" value="Trimer_LpxA-like_sf"/>
</dbReference>
<dbReference type="AlphaFoldDB" id="A0A370D7C7"/>
<evidence type="ECO:0000256" key="17">
    <source>
        <dbReference type="ARBA" id="ARBA00049628"/>
    </source>
</evidence>
<feature type="region of interest" description="Pyrophosphorylase" evidence="18">
    <location>
        <begin position="1"/>
        <end position="227"/>
    </location>
</feature>
<feature type="binding site" evidence="18">
    <location>
        <position position="22"/>
    </location>
    <ligand>
        <name>UDP-N-acetyl-alpha-D-glucosamine</name>
        <dbReference type="ChEBI" id="CHEBI:57705"/>
    </ligand>
</feature>
<reference evidence="21 22" key="1">
    <citation type="journal article" date="2018" name="ISME J.">
        <title>Endosymbiont genomes yield clues of tubeworm success.</title>
        <authorList>
            <person name="Li Y."/>
            <person name="Liles M.R."/>
            <person name="Halanych K.M."/>
        </authorList>
    </citation>
    <scope>NUCLEOTIDE SEQUENCE [LARGE SCALE GENOMIC DNA]</scope>
    <source>
        <strain evidence="21">A1422</strain>
    </source>
</reference>
<dbReference type="GO" id="GO:0005737">
    <property type="term" value="C:cytoplasm"/>
    <property type="evidence" value="ECO:0007669"/>
    <property type="project" value="UniProtKB-SubCell"/>
</dbReference>
<dbReference type="GO" id="GO:0019134">
    <property type="term" value="F:glucosamine-1-phosphate N-acetyltransferase activity"/>
    <property type="evidence" value="ECO:0007669"/>
    <property type="project" value="UniProtKB-UniRule"/>
</dbReference>
<evidence type="ECO:0000256" key="1">
    <source>
        <dbReference type="ARBA" id="ARBA00004496"/>
    </source>
</evidence>
<name>A0A370D7C7_9GAMM</name>
<dbReference type="InterPro" id="IPR005882">
    <property type="entry name" value="Bifunctional_GlmU"/>
</dbReference>
<feature type="binding site" evidence="18">
    <location>
        <position position="225"/>
    </location>
    <ligand>
        <name>UDP-N-acetyl-alpha-D-glucosamine</name>
        <dbReference type="ChEBI" id="CHEBI:57705"/>
    </ligand>
</feature>
<organism evidence="21 22">
    <name type="scientific">endosymbiont of Lamellibrachia luymesi</name>
    <dbReference type="NCBI Taxonomy" id="2200907"/>
    <lineage>
        <taxon>Bacteria</taxon>
        <taxon>Pseudomonadati</taxon>
        <taxon>Pseudomonadota</taxon>
        <taxon>Gammaproteobacteria</taxon>
        <taxon>sulfur-oxidizing symbionts</taxon>
    </lineage>
</organism>
<comment type="function">
    <text evidence="17 18">Catalyzes the last two sequential reactions in the de novo biosynthetic pathway for UDP-N-acetylglucosamine (UDP-GlcNAc). The C-terminal domain catalyzes the transfer of acetyl group from acetyl coenzyme A to glucosamine-1-phosphate (GlcN-1-P) to produce N-acetylglucosamine-1-phosphate (GlcNAc-1-P), which is converted into UDP-GlcNAc by the transfer of uridine 5-monophosphate (from uridine 5-triphosphate), a reaction catalyzed by the N-terminal domain.</text>
</comment>
<dbReference type="GO" id="GO:0009252">
    <property type="term" value="P:peptidoglycan biosynthetic process"/>
    <property type="evidence" value="ECO:0007669"/>
    <property type="project" value="UniProtKB-UniRule"/>
</dbReference>
<evidence type="ECO:0000256" key="5">
    <source>
        <dbReference type="ARBA" id="ARBA00022679"/>
    </source>
</evidence>
<evidence type="ECO:0000256" key="8">
    <source>
        <dbReference type="ARBA" id="ARBA00022737"/>
    </source>
</evidence>
<feature type="binding site" evidence="18">
    <location>
        <position position="349"/>
    </location>
    <ligand>
        <name>UDP-N-acetyl-alpha-D-glucosamine</name>
        <dbReference type="ChEBI" id="CHEBI:57705"/>
    </ligand>
</feature>
<evidence type="ECO:0000256" key="11">
    <source>
        <dbReference type="ARBA" id="ARBA00022984"/>
    </source>
</evidence>
<evidence type="ECO:0000259" key="20">
    <source>
        <dbReference type="Pfam" id="PF25087"/>
    </source>
</evidence>
<feature type="region of interest" description="N-acetyltransferase" evidence="18">
    <location>
        <begin position="249"/>
        <end position="456"/>
    </location>
</feature>
<keyword evidence="7 18" id="KW-0479">Metal-binding</keyword>
<dbReference type="InterPro" id="IPR056729">
    <property type="entry name" value="GMPPB_C"/>
</dbReference>
<feature type="binding site" evidence="18">
    <location>
        <begin position="100"/>
        <end position="102"/>
    </location>
    <ligand>
        <name>UDP-N-acetyl-alpha-D-glucosamine</name>
        <dbReference type="ChEBI" id="CHEBI:57705"/>
    </ligand>
</feature>
<comment type="cofactor">
    <cofactor evidence="18">
        <name>Mg(2+)</name>
        <dbReference type="ChEBI" id="CHEBI:18420"/>
    </cofactor>
    <text evidence="18">Binds 1 Mg(2+) ion per subunit.</text>
</comment>
<dbReference type="EMBL" id="QFXD01000332">
    <property type="protein sequence ID" value="RDH80882.1"/>
    <property type="molecule type" value="Genomic_DNA"/>
</dbReference>
<dbReference type="InterPro" id="IPR050065">
    <property type="entry name" value="GlmU-like"/>
</dbReference>
<keyword evidence="10 18" id="KW-0133">Cell shape</keyword>
<feature type="binding site" evidence="18">
    <location>
        <position position="167"/>
    </location>
    <ligand>
        <name>UDP-N-acetyl-alpha-D-glucosamine</name>
        <dbReference type="ChEBI" id="CHEBI:57705"/>
    </ligand>
</feature>
<dbReference type="UniPathway" id="UPA00113">
    <property type="reaction ID" value="UER00532"/>
</dbReference>
<keyword evidence="6 18" id="KW-0548">Nucleotidyltransferase</keyword>